<evidence type="ECO:0000313" key="3">
    <source>
        <dbReference type="EMBL" id="KZL77314.1"/>
    </source>
</evidence>
<dbReference type="InterPro" id="IPR054464">
    <property type="entry name" value="ULD_fung"/>
</dbReference>
<reference evidence="3 4" key="1">
    <citation type="submission" date="2015-06" db="EMBL/GenBank/DDBJ databases">
        <title>Survival trade-offs in plant roots during colonization by closely related pathogenic and mutualistic fungi.</title>
        <authorList>
            <person name="Hacquard S."/>
            <person name="Kracher B."/>
            <person name="Hiruma K."/>
            <person name="Weinman A."/>
            <person name="Muench P."/>
            <person name="Garrido Oter R."/>
            <person name="Ver Loren van Themaat E."/>
            <person name="Dallerey J.-F."/>
            <person name="Damm U."/>
            <person name="Henrissat B."/>
            <person name="Lespinet O."/>
            <person name="Thon M."/>
            <person name="Kemen E."/>
            <person name="McHardy A.C."/>
            <person name="Schulze-Lefert P."/>
            <person name="O'Connell R.J."/>
        </authorList>
    </citation>
    <scope>NUCLEOTIDE SEQUENCE [LARGE SCALE GENOMIC DNA]</scope>
    <source>
        <strain evidence="3 4">0861</strain>
    </source>
</reference>
<comment type="caution">
    <text evidence="3">The sequence shown here is derived from an EMBL/GenBank/DDBJ whole genome shotgun (WGS) entry which is preliminary data.</text>
</comment>
<protein>
    <submittedName>
        <fullName evidence="3">Vegetative cell wall protein gp1</fullName>
    </submittedName>
</protein>
<sequence>SCGVAISSVTFSLRDLCGHSSPDCGGVNVTRDGVPPSIMEFTLAFGAVGDFIAVIELIKNIIVALDDCRGSARDYQDTVQNLEMLGKILQQVAEVYQDQGFNDHLGDLRAIAWRSLQQIRLCLDGFSDKIQKFAPSLTNGGTKNVFKDVARKIQWKLEEKDVDKFGTEVMGYTMSLNMLLEVTTVRVVQRNHEASIQQASEAETRTAVMIHDSNQSLKGYFGMIGRRILSRLDFVARLGMELKSSTSHLMSMMLAVSGELSSIRTVIMRLERPLNEEHFVFEDATGKVFPIHLRTITSWEAFEYVIVDRFKGKKGAHRTQRKRYSLQERASRREVDRSMDWESAFLPYQRVEMSLMCREAQNPALVRSSPTCPRCLTVSPGETGVEVQCDKCNIYFTRVIEVDEEALPEAPSPLQLDHKVRSGESAVSTATDGRTKRRRDDEESDKEHDYIPGSPFQASHETPQDEDGREMTWHNSSQNEVKRIDESCAGKLKESKFNATKANMAEDDGAVQQDFNTIQSPSSLANELTPSVFCNDTMANFSMDRNEESYEEIIEINGRTYMVSKFTETNHHNRAADSQNSTDYHQGTSYLRYIERDDAVYESPGSEARPTSPRYISDGSYATGNKGFTYVERNAATYEPRPRPIYTESSSSIAKKLPQPTRKATEVDAKKHKIPADYSLKNWDPNEEPIVLLGSIFDCNSLGKWIYDWSVYHHGPGTPITEMAGELWLLLITLAGRIKLGEMVLDRMRSAENSELVNDFLDLGEDLMDKLRQLLKAGQIPMLEAFKIESRKGELHDTGLDMKKVGEKGCIKFLETIFGREGELDKTERFMQDLRLFSARFDTNCLGILRNPT</sequence>
<name>A0A166Y6X0_9PEZI</name>
<evidence type="ECO:0000256" key="1">
    <source>
        <dbReference type="SAM" id="MobiDB-lite"/>
    </source>
</evidence>
<feature type="domain" description="Ubiquitin-like" evidence="2">
    <location>
        <begin position="276"/>
        <end position="357"/>
    </location>
</feature>
<dbReference type="PANTHER" id="PTHR38886">
    <property type="entry name" value="SESA DOMAIN-CONTAINING PROTEIN"/>
    <property type="match status" value="1"/>
</dbReference>
<organism evidence="3 4">
    <name type="scientific">Colletotrichum tofieldiae</name>
    <dbReference type="NCBI Taxonomy" id="708197"/>
    <lineage>
        <taxon>Eukaryota</taxon>
        <taxon>Fungi</taxon>
        <taxon>Dikarya</taxon>
        <taxon>Ascomycota</taxon>
        <taxon>Pezizomycotina</taxon>
        <taxon>Sordariomycetes</taxon>
        <taxon>Hypocreomycetidae</taxon>
        <taxon>Glomerellales</taxon>
        <taxon>Glomerellaceae</taxon>
        <taxon>Colletotrichum</taxon>
        <taxon>Colletotrichum spaethianum species complex</taxon>
    </lineage>
</organism>
<feature type="compositionally biased region" description="Basic and acidic residues" evidence="1">
    <location>
        <begin position="438"/>
        <end position="450"/>
    </location>
</feature>
<feature type="region of interest" description="Disordered" evidence="1">
    <location>
        <begin position="641"/>
        <end position="669"/>
    </location>
</feature>
<dbReference type="EMBL" id="LFIV01000008">
    <property type="protein sequence ID" value="KZL77314.1"/>
    <property type="molecule type" value="Genomic_DNA"/>
</dbReference>
<dbReference type="STRING" id="708197.A0A166Y6X0"/>
<accession>A0A166Y6X0</accession>
<gene>
    <name evidence="3" type="ORF">CT0861_11249</name>
</gene>
<keyword evidence="4" id="KW-1185">Reference proteome</keyword>
<dbReference type="Pfam" id="PF22893">
    <property type="entry name" value="ULD_2"/>
    <property type="match status" value="1"/>
</dbReference>
<dbReference type="Proteomes" id="UP000076552">
    <property type="component" value="Unassembled WGS sequence"/>
</dbReference>
<proteinExistence type="predicted"/>
<dbReference type="PANTHER" id="PTHR38886:SF1">
    <property type="entry name" value="NACHT-NTPASE AND P-LOOP NTPASES N-TERMINAL DOMAIN-CONTAINING PROTEIN"/>
    <property type="match status" value="1"/>
</dbReference>
<feature type="non-terminal residue" evidence="3">
    <location>
        <position position="1"/>
    </location>
</feature>
<evidence type="ECO:0000313" key="4">
    <source>
        <dbReference type="Proteomes" id="UP000076552"/>
    </source>
</evidence>
<evidence type="ECO:0000259" key="2">
    <source>
        <dbReference type="Pfam" id="PF22893"/>
    </source>
</evidence>
<dbReference type="AlphaFoldDB" id="A0A166Y6X0"/>
<feature type="region of interest" description="Disordered" evidence="1">
    <location>
        <begin position="411"/>
        <end position="481"/>
    </location>
</feature>